<dbReference type="Proteomes" id="UP000323733">
    <property type="component" value="Unassembled WGS sequence"/>
</dbReference>
<gene>
    <name evidence="2" type="ORF">MESMT1_1558</name>
    <name evidence="3" type="ORF">SAMN02910340_02699</name>
</gene>
<proteinExistence type="predicted"/>
<evidence type="ECO:0000313" key="5">
    <source>
        <dbReference type="Proteomes" id="UP000323733"/>
    </source>
</evidence>
<evidence type="ECO:0000313" key="3">
    <source>
        <dbReference type="EMBL" id="SFT84701.1"/>
    </source>
</evidence>
<evidence type="ECO:0000313" key="4">
    <source>
        <dbReference type="Proteomes" id="UP000265557"/>
    </source>
</evidence>
<reference evidence="3 5" key="2">
    <citation type="submission" date="2016-10" db="EMBL/GenBank/DDBJ databases">
        <authorList>
            <person name="Varghese N."/>
            <person name="Submissions S."/>
        </authorList>
    </citation>
    <scope>NUCLEOTIDE SEQUENCE [LARGE SCALE GENOMIC DNA]</scope>
    <source>
        <strain evidence="3 5">DSM 11855</strain>
    </source>
</reference>
<organism evidence="3 5">
    <name type="scientific">Methanosarcina thermophila</name>
    <dbReference type="NCBI Taxonomy" id="2210"/>
    <lineage>
        <taxon>Archaea</taxon>
        <taxon>Methanobacteriati</taxon>
        <taxon>Methanobacteriota</taxon>
        <taxon>Stenosarchaea group</taxon>
        <taxon>Methanomicrobia</taxon>
        <taxon>Methanosarcinales</taxon>
        <taxon>Methanosarcinaceae</taxon>
        <taxon>Methanosarcina</taxon>
    </lineage>
</organism>
<feature type="region of interest" description="Disordered" evidence="1">
    <location>
        <begin position="19"/>
        <end position="41"/>
    </location>
</feature>
<name>A0A1I7BC34_METTE</name>
<dbReference type="EMBL" id="FPAO01000016">
    <property type="protein sequence ID" value="SFT84701.1"/>
    <property type="molecule type" value="Genomic_DNA"/>
</dbReference>
<dbReference type="GeneID" id="95642023"/>
<keyword evidence="5" id="KW-1185">Reference proteome</keyword>
<dbReference type="AlphaFoldDB" id="A0A1I7BC34"/>
<protein>
    <submittedName>
        <fullName evidence="3">Uncharacterized protein</fullName>
    </submittedName>
</protein>
<evidence type="ECO:0000313" key="2">
    <source>
        <dbReference type="EMBL" id="BAW29488.1"/>
    </source>
</evidence>
<dbReference type="Proteomes" id="UP000265557">
    <property type="component" value="Chromosome"/>
</dbReference>
<dbReference type="EMBL" id="AP017646">
    <property type="protein sequence ID" value="BAW29488.1"/>
    <property type="molecule type" value="Genomic_DNA"/>
</dbReference>
<reference evidence="2 4" key="1">
    <citation type="submission" date="2016-09" db="EMBL/GenBank/DDBJ databases">
        <title>Complete Genome Sequence of Methanosarcina thermophila MT-1.</title>
        <authorList>
            <person name="Kouzuma A."/>
        </authorList>
    </citation>
    <scope>NUCLEOTIDE SEQUENCE [LARGE SCALE GENOMIC DNA]</scope>
    <source>
        <strain evidence="2 4">MT-1</strain>
    </source>
</reference>
<accession>A0A1I7BC34</accession>
<sequence length="41" mass="4708">MNNIKEKLDLEKVHFDETETDDYEPFSEGANVIPDPVLTLT</sequence>
<evidence type="ECO:0000256" key="1">
    <source>
        <dbReference type="SAM" id="MobiDB-lite"/>
    </source>
</evidence>
<accession>A0A3G9CTE3</accession>
<dbReference type="RefSeq" id="WP_374756234.1">
    <property type="nucleotide sequence ID" value="NZ_FPAO01000016.1"/>
</dbReference>